<gene>
    <name evidence="2" type="ORF">QNJ86_11005</name>
</gene>
<dbReference type="PANTHER" id="PTHR34227">
    <property type="entry name" value="CHAPERONE PROTEIN YCDY"/>
    <property type="match status" value="1"/>
</dbReference>
<dbReference type="InterPro" id="IPR050289">
    <property type="entry name" value="TorD/DmsD_chaperones"/>
</dbReference>
<dbReference type="Proteomes" id="UP001232750">
    <property type="component" value="Unassembled WGS sequence"/>
</dbReference>
<accession>A0ABT7DS25</accession>
<dbReference type="RefSeq" id="WP_283832678.1">
    <property type="nucleotide sequence ID" value="NZ_JASJEU010000022.1"/>
</dbReference>
<evidence type="ECO:0000313" key="3">
    <source>
        <dbReference type="Proteomes" id="UP001232750"/>
    </source>
</evidence>
<dbReference type="Pfam" id="PF02613">
    <property type="entry name" value="Nitrate_red_del"/>
    <property type="match status" value="1"/>
</dbReference>
<evidence type="ECO:0000256" key="1">
    <source>
        <dbReference type="ARBA" id="ARBA00023186"/>
    </source>
</evidence>
<organism evidence="2 3">
    <name type="scientific">Gordonibacter faecis</name>
    <dbReference type="NCBI Taxonomy" id="3047475"/>
    <lineage>
        <taxon>Bacteria</taxon>
        <taxon>Bacillati</taxon>
        <taxon>Actinomycetota</taxon>
        <taxon>Coriobacteriia</taxon>
        <taxon>Eggerthellales</taxon>
        <taxon>Eggerthellaceae</taxon>
        <taxon>Gordonibacter</taxon>
    </lineage>
</organism>
<sequence length="258" mass="28521">MTEPTSAAPVAESDLLHDLAAACRQRAAAYGFLSRLFRVEVDEAYLGELEQMRFPASTGTENLDEGYRLIARYLSGSRESTVLDLAVDYTRTFIGNGIVAKGLSAHSAAYPYESVYTSEKRLLMQEARDQVLAIYRAAGLAKQDSWHDGEDHLALELEYMQVMANRAAERLEAADEEGAVELLSAQEEFLRAHLTPWVPQLAADMRTFAKTDFYRGLASLAEGYLEAERAFFDEVLADDEDECHCDEATEVSPDGAGA</sequence>
<protein>
    <submittedName>
        <fullName evidence="2">Molecular chaperone TorD family protein</fullName>
    </submittedName>
</protein>
<comment type="caution">
    <text evidence="2">The sequence shown here is derived from an EMBL/GenBank/DDBJ whole genome shotgun (WGS) entry which is preliminary data.</text>
</comment>
<reference evidence="2 3" key="1">
    <citation type="submission" date="2023-05" db="EMBL/GenBank/DDBJ databases">
        <title>Gordonibacter KGMB12511T sp. nov., isolated from faeces of healthy Korean.</title>
        <authorList>
            <person name="Kim H.S."/>
            <person name="Kim J.-S."/>
            <person name="Suh M.K."/>
            <person name="Eom M.K."/>
            <person name="Do H.E."/>
            <person name="Lee J.-S."/>
        </authorList>
    </citation>
    <scope>NUCLEOTIDE SEQUENCE [LARGE SCALE GENOMIC DNA]</scope>
    <source>
        <strain evidence="2 3">KGMB12511</strain>
    </source>
</reference>
<dbReference type="Gene3D" id="1.10.3480.10">
    <property type="entry name" value="TorD-like"/>
    <property type="match status" value="1"/>
</dbReference>
<dbReference type="PANTHER" id="PTHR34227:SF11">
    <property type="entry name" value="CHAPERONE PROTEIN TORD"/>
    <property type="match status" value="1"/>
</dbReference>
<dbReference type="InterPro" id="IPR036411">
    <property type="entry name" value="TorD-like_sf"/>
</dbReference>
<dbReference type="InterPro" id="IPR020945">
    <property type="entry name" value="DMSO/NO3_reduct_chaperone"/>
</dbReference>
<dbReference type="EMBL" id="JASJEU010000022">
    <property type="protein sequence ID" value="MDJ1651331.1"/>
    <property type="molecule type" value="Genomic_DNA"/>
</dbReference>
<keyword evidence="1" id="KW-0143">Chaperone</keyword>
<proteinExistence type="predicted"/>
<keyword evidence="3" id="KW-1185">Reference proteome</keyword>
<evidence type="ECO:0000313" key="2">
    <source>
        <dbReference type="EMBL" id="MDJ1651331.1"/>
    </source>
</evidence>
<dbReference type="SUPFAM" id="SSF89155">
    <property type="entry name" value="TorD-like"/>
    <property type="match status" value="1"/>
</dbReference>
<name>A0ABT7DS25_9ACTN</name>